<organism evidence="1 2">
    <name type="scientific">Xanthobacter dioxanivorans</name>
    <dbReference type="NCBI Taxonomy" id="2528964"/>
    <lineage>
        <taxon>Bacteria</taxon>
        <taxon>Pseudomonadati</taxon>
        <taxon>Pseudomonadota</taxon>
        <taxon>Alphaproteobacteria</taxon>
        <taxon>Hyphomicrobiales</taxon>
        <taxon>Xanthobacteraceae</taxon>
        <taxon>Xanthobacter</taxon>
    </lineage>
</organism>
<name>A0A974PM76_9HYPH</name>
<dbReference type="Pfam" id="PF10038">
    <property type="entry name" value="DUF2274"/>
    <property type="match status" value="1"/>
</dbReference>
<evidence type="ECO:0000313" key="2">
    <source>
        <dbReference type="Proteomes" id="UP000596427"/>
    </source>
</evidence>
<dbReference type="RefSeq" id="WP_203192633.1">
    <property type="nucleotide sequence ID" value="NZ_CP063362.1"/>
</dbReference>
<keyword evidence="2" id="KW-1185">Reference proteome</keyword>
<dbReference type="EMBL" id="CP063362">
    <property type="protein sequence ID" value="QRG05761.1"/>
    <property type="molecule type" value="Genomic_DNA"/>
</dbReference>
<reference evidence="1 2" key="1">
    <citation type="submission" date="2020-10" db="EMBL/GenBank/DDBJ databases">
        <title>Degradation of 1,4-Dioxane by Xanthobacter sp. YN2, via a Novel Group-2 Soluble Di-Iron Monooxygenase.</title>
        <authorList>
            <person name="Ma F."/>
            <person name="Wang Y."/>
            <person name="Yang J."/>
            <person name="Guo H."/>
            <person name="Su D."/>
            <person name="Yu L."/>
        </authorList>
    </citation>
    <scope>NUCLEOTIDE SEQUENCE [LARGE SCALE GENOMIC DNA]</scope>
    <source>
        <strain evidence="1 2">YN2</strain>
    </source>
</reference>
<dbReference type="KEGG" id="xdi:EZH22_22405"/>
<evidence type="ECO:0000313" key="1">
    <source>
        <dbReference type="EMBL" id="QRG05761.1"/>
    </source>
</evidence>
<accession>A0A974PM76</accession>
<dbReference type="AlphaFoldDB" id="A0A974PM76"/>
<dbReference type="InterPro" id="IPR018733">
    <property type="entry name" value="DUF2274"/>
</dbReference>
<gene>
    <name evidence="1" type="ORF">EZH22_22405</name>
</gene>
<sequence>MAKLKLGVVADDKPVKLAIEFPATVHRDLVAYAEILARETDHPVSDPAKLIVAMVERFMATDRGFAKARRPRQSPAGKEG</sequence>
<protein>
    <submittedName>
        <fullName evidence="1">DUF2274 domain-containing protein</fullName>
    </submittedName>
</protein>
<proteinExistence type="predicted"/>
<dbReference type="Proteomes" id="UP000596427">
    <property type="component" value="Chromosome"/>
</dbReference>